<evidence type="ECO:0008006" key="3">
    <source>
        <dbReference type="Google" id="ProtNLM"/>
    </source>
</evidence>
<evidence type="ECO:0000313" key="1">
    <source>
        <dbReference type="EMBL" id="KAG9453777.1"/>
    </source>
</evidence>
<dbReference type="EMBL" id="JAINDJ010000003">
    <property type="protein sequence ID" value="KAG9453777.1"/>
    <property type="molecule type" value="Genomic_DNA"/>
</dbReference>
<evidence type="ECO:0000313" key="2">
    <source>
        <dbReference type="Proteomes" id="UP000825729"/>
    </source>
</evidence>
<gene>
    <name evidence="1" type="ORF">H6P81_006681</name>
</gene>
<accession>A0AAV7F1F9</accession>
<organism evidence="1 2">
    <name type="scientific">Aristolochia fimbriata</name>
    <name type="common">White veined hardy Dutchman's pipe vine</name>
    <dbReference type="NCBI Taxonomy" id="158543"/>
    <lineage>
        <taxon>Eukaryota</taxon>
        <taxon>Viridiplantae</taxon>
        <taxon>Streptophyta</taxon>
        <taxon>Embryophyta</taxon>
        <taxon>Tracheophyta</taxon>
        <taxon>Spermatophyta</taxon>
        <taxon>Magnoliopsida</taxon>
        <taxon>Magnoliidae</taxon>
        <taxon>Piperales</taxon>
        <taxon>Aristolochiaceae</taxon>
        <taxon>Aristolochia</taxon>
    </lineage>
</organism>
<comment type="caution">
    <text evidence="1">The sequence shown here is derived from an EMBL/GenBank/DDBJ whole genome shotgun (WGS) entry which is preliminary data.</text>
</comment>
<keyword evidence="2" id="KW-1185">Reference proteome</keyword>
<name>A0AAV7F1F9_ARIFI</name>
<protein>
    <recommendedName>
        <fullName evidence="3">LAGLIDADG homing endonuclease</fullName>
    </recommendedName>
</protein>
<sequence length="176" mass="20548">MPTSRIILSVWQIYDAHFGAYALSHSVLPQASFSYDSSQFRVLAHTHNGQQTFHSRFTEPPFIFLFHGKDKKFNCLHFKLLEDMGLTSEQQIKKTNSHHQENPAGPNFTSDHLRQHTYETRLKWQIGILSLEETEKSGRAFVTRMIPYSGNLQERLFKKRMTTDHPEKSSYGGWKF</sequence>
<proteinExistence type="predicted"/>
<reference evidence="1 2" key="1">
    <citation type="submission" date="2021-07" db="EMBL/GenBank/DDBJ databases">
        <title>The Aristolochia fimbriata genome: insights into angiosperm evolution, floral development and chemical biosynthesis.</title>
        <authorList>
            <person name="Jiao Y."/>
        </authorList>
    </citation>
    <scope>NUCLEOTIDE SEQUENCE [LARGE SCALE GENOMIC DNA]</scope>
    <source>
        <strain evidence="1">IBCAS-2021</strain>
        <tissue evidence="1">Leaf</tissue>
    </source>
</reference>
<dbReference type="AlphaFoldDB" id="A0AAV7F1F9"/>
<dbReference type="Proteomes" id="UP000825729">
    <property type="component" value="Unassembled WGS sequence"/>
</dbReference>